<organism evidence="1 2">
    <name type="scientific">Streptomyces parvus</name>
    <dbReference type="NCBI Taxonomy" id="66428"/>
    <lineage>
        <taxon>Bacteria</taxon>
        <taxon>Bacillati</taxon>
        <taxon>Actinomycetota</taxon>
        <taxon>Actinomycetes</taxon>
        <taxon>Kitasatosporales</taxon>
        <taxon>Streptomycetaceae</taxon>
        <taxon>Streptomyces</taxon>
    </lineage>
</organism>
<evidence type="ECO:0000313" key="1">
    <source>
        <dbReference type="EMBL" id="NEC24430.1"/>
    </source>
</evidence>
<protein>
    <submittedName>
        <fullName evidence="1">Uncharacterized protein</fullName>
    </submittedName>
</protein>
<proteinExistence type="predicted"/>
<gene>
    <name evidence="1" type="ORF">G3I50_40205</name>
</gene>
<dbReference type="EMBL" id="JAAGMP010001805">
    <property type="protein sequence ID" value="NEC24430.1"/>
    <property type="molecule type" value="Genomic_DNA"/>
</dbReference>
<accession>A0A7K3SAB8</accession>
<evidence type="ECO:0000313" key="2">
    <source>
        <dbReference type="Proteomes" id="UP000469670"/>
    </source>
</evidence>
<dbReference type="AlphaFoldDB" id="A0A7K3SAB8"/>
<reference evidence="1 2" key="1">
    <citation type="submission" date="2020-01" db="EMBL/GenBank/DDBJ databases">
        <title>Insect and environment-associated Actinomycetes.</title>
        <authorList>
            <person name="Currrie C."/>
            <person name="Chevrette M."/>
            <person name="Carlson C."/>
            <person name="Stubbendieck R."/>
            <person name="Wendt-Pienkowski E."/>
        </authorList>
    </citation>
    <scope>NUCLEOTIDE SEQUENCE [LARGE SCALE GENOMIC DNA]</scope>
    <source>
        <strain evidence="1 2">SID7590</strain>
    </source>
</reference>
<dbReference type="RefSeq" id="WP_164209046.1">
    <property type="nucleotide sequence ID" value="NZ_JAAGMP010001805.1"/>
</dbReference>
<sequence>MTAKTPSELAGTAADAIRALNHATLSHRPDWEYPGDAYSVVGNLSYMAGMLPQAIEQTAQLLKRLEEEGSLKSDRDTLAADLEAAYAGLTIAAGAAETLRGALDRAQNGLGPIAYKE</sequence>
<dbReference type="Proteomes" id="UP000469670">
    <property type="component" value="Unassembled WGS sequence"/>
</dbReference>
<name>A0A7K3SAB8_9ACTN</name>
<comment type="caution">
    <text evidence="1">The sequence shown here is derived from an EMBL/GenBank/DDBJ whole genome shotgun (WGS) entry which is preliminary data.</text>
</comment>